<protein>
    <submittedName>
        <fullName evidence="1">Uncharacterized protein</fullName>
    </submittedName>
</protein>
<comment type="caution">
    <text evidence="1">The sequence shown here is derived from an EMBL/GenBank/DDBJ whole genome shotgun (WGS) entry which is preliminary data.</text>
</comment>
<accession>A0ABN1F4F3</accession>
<dbReference type="Proteomes" id="UP001501588">
    <property type="component" value="Unassembled WGS sequence"/>
</dbReference>
<gene>
    <name evidence="1" type="ORF">GCM10009416_20700</name>
</gene>
<proteinExistence type="predicted"/>
<reference evidence="1 2" key="1">
    <citation type="journal article" date="2019" name="Int. J. Syst. Evol. Microbiol.">
        <title>The Global Catalogue of Microorganisms (GCM) 10K type strain sequencing project: providing services to taxonomists for standard genome sequencing and annotation.</title>
        <authorList>
            <consortium name="The Broad Institute Genomics Platform"/>
            <consortium name="The Broad Institute Genome Sequencing Center for Infectious Disease"/>
            <person name="Wu L."/>
            <person name="Ma J."/>
        </authorList>
    </citation>
    <scope>NUCLEOTIDE SEQUENCE [LARGE SCALE GENOMIC DNA]</scope>
    <source>
        <strain evidence="1 2">JCM 9933</strain>
    </source>
</reference>
<evidence type="ECO:0000313" key="1">
    <source>
        <dbReference type="EMBL" id="GAA0582136.1"/>
    </source>
</evidence>
<dbReference type="EMBL" id="BAAAFZ010000025">
    <property type="protein sequence ID" value="GAA0582136.1"/>
    <property type="molecule type" value="Genomic_DNA"/>
</dbReference>
<name>A0ABN1F4F3_9PROT</name>
<keyword evidence="2" id="KW-1185">Reference proteome</keyword>
<organism evidence="1 2">
    <name type="scientific">Craurococcus roseus</name>
    <dbReference type="NCBI Taxonomy" id="77585"/>
    <lineage>
        <taxon>Bacteria</taxon>
        <taxon>Pseudomonadati</taxon>
        <taxon>Pseudomonadota</taxon>
        <taxon>Alphaproteobacteria</taxon>
        <taxon>Acetobacterales</taxon>
        <taxon>Acetobacteraceae</taxon>
        <taxon>Craurococcus</taxon>
    </lineage>
</organism>
<evidence type="ECO:0000313" key="2">
    <source>
        <dbReference type="Proteomes" id="UP001501588"/>
    </source>
</evidence>
<sequence length="351" mass="36738">MPWRVLSALALAWALAITALVPVVWPIKSAPFDYAATAGAPPERLGVFGAWTATRTARVEGERFNCQADTGPLDPPPPGAHPWARARLAVYEFPGWDGAGVAAFWVRRMLPPDTGAVLQAAGERVMLGPSGGPVRMAQDPSALLALLERAAAAASDAVVTVTAPSGPSEADAEERFSLLGFREAVAAIRRECERPERSPDWLVLDGGLVRFGTGWNVHAVPTETPGRRTCFAAARRLLERGGPDPAGPRLVVARAMAPGGSALVSYDPAHVYAEGAVAILQVGDRRFPMPVRDGIAQALDGKAVVGAMLEADPEGAVAVTGPGEAGGAQATTRFSLDGFRWTYEAAATYCG</sequence>